<evidence type="ECO:0000313" key="2">
    <source>
        <dbReference type="EMBL" id="RPA84595.1"/>
    </source>
</evidence>
<dbReference type="EMBL" id="ML119658">
    <property type="protein sequence ID" value="RPA84595.1"/>
    <property type="molecule type" value="Genomic_DNA"/>
</dbReference>
<protein>
    <submittedName>
        <fullName evidence="2">Uncharacterized protein</fullName>
    </submittedName>
</protein>
<proteinExistence type="predicted"/>
<accession>A0A3N4IEQ3</accession>
<evidence type="ECO:0000313" key="3">
    <source>
        <dbReference type="Proteomes" id="UP000275078"/>
    </source>
</evidence>
<reference evidence="2 3" key="1">
    <citation type="journal article" date="2018" name="Nat. Ecol. Evol.">
        <title>Pezizomycetes genomes reveal the molecular basis of ectomycorrhizal truffle lifestyle.</title>
        <authorList>
            <person name="Murat C."/>
            <person name="Payen T."/>
            <person name="Noel B."/>
            <person name="Kuo A."/>
            <person name="Morin E."/>
            <person name="Chen J."/>
            <person name="Kohler A."/>
            <person name="Krizsan K."/>
            <person name="Balestrini R."/>
            <person name="Da Silva C."/>
            <person name="Montanini B."/>
            <person name="Hainaut M."/>
            <person name="Levati E."/>
            <person name="Barry K.W."/>
            <person name="Belfiori B."/>
            <person name="Cichocki N."/>
            <person name="Clum A."/>
            <person name="Dockter R.B."/>
            <person name="Fauchery L."/>
            <person name="Guy J."/>
            <person name="Iotti M."/>
            <person name="Le Tacon F."/>
            <person name="Lindquist E.A."/>
            <person name="Lipzen A."/>
            <person name="Malagnac F."/>
            <person name="Mello A."/>
            <person name="Molinier V."/>
            <person name="Miyauchi S."/>
            <person name="Poulain J."/>
            <person name="Riccioni C."/>
            <person name="Rubini A."/>
            <person name="Sitrit Y."/>
            <person name="Splivallo R."/>
            <person name="Traeger S."/>
            <person name="Wang M."/>
            <person name="Zifcakova L."/>
            <person name="Wipf D."/>
            <person name="Zambonelli A."/>
            <person name="Paolocci F."/>
            <person name="Nowrousian M."/>
            <person name="Ottonello S."/>
            <person name="Baldrian P."/>
            <person name="Spatafora J.W."/>
            <person name="Henrissat B."/>
            <person name="Nagy L.G."/>
            <person name="Aury J.M."/>
            <person name="Wincker P."/>
            <person name="Grigoriev I.V."/>
            <person name="Bonfante P."/>
            <person name="Martin F.M."/>
        </authorList>
    </citation>
    <scope>NUCLEOTIDE SEQUENCE [LARGE SCALE GENOMIC DNA]</scope>
    <source>
        <strain evidence="2 3">RN42</strain>
    </source>
</reference>
<organism evidence="2 3">
    <name type="scientific">Ascobolus immersus RN42</name>
    <dbReference type="NCBI Taxonomy" id="1160509"/>
    <lineage>
        <taxon>Eukaryota</taxon>
        <taxon>Fungi</taxon>
        <taxon>Dikarya</taxon>
        <taxon>Ascomycota</taxon>
        <taxon>Pezizomycotina</taxon>
        <taxon>Pezizomycetes</taxon>
        <taxon>Pezizales</taxon>
        <taxon>Ascobolaceae</taxon>
        <taxon>Ascobolus</taxon>
    </lineage>
</organism>
<name>A0A3N4IEQ3_ASCIM</name>
<evidence type="ECO:0000256" key="1">
    <source>
        <dbReference type="SAM" id="MobiDB-lite"/>
    </source>
</evidence>
<sequence length="176" mass="19395">MSNVAVRGSDSTLESTTTGNSNFDEVIRMGKIIEDRVVLDTSTLVAAHLKDPAQADAHRDLDKLVREKDDFVKWFGDLERDYQAATSDERSKLEKLFPGQLLTSMQEKIGHITKEDVKAFEDDKDLQGLKEFNVSACSLYLAAVCGLSALVKPIAQQVSEGLVALRNEKKPSGVPK</sequence>
<keyword evidence="3" id="KW-1185">Reference proteome</keyword>
<feature type="region of interest" description="Disordered" evidence="1">
    <location>
        <begin position="1"/>
        <end position="20"/>
    </location>
</feature>
<gene>
    <name evidence="2" type="ORF">BJ508DRAFT_323503</name>
</gene>
<dbReference type="Proteomes" id="UP000275078">
    <property type="component" value="Unassembled WGS sequence"/>
</dbReference>
<dbReference type="AlphaFoldDB" id="A0A3N4IEQ3"/>